<accession>A0AAD7BZY8</accession>
<dbReference type="Proteomes" id="UP001221142">
    <property type="component" value="Unassembled WGS sequence"/>
</dbReference>
<proteinExistence type="predicted"/>
<comment type="caution">
    <text evidence="1">The sequence shown here is derived from an EMBL/GenBank/DDBJ whole genome shotgun (WGS) entry which is preliminary data.</text>
</comment>
<reference evidence="1" key="1">
    <citation type="submission" date="2023-03" db="EMBL/GenBank/DDBJ databases">
        <title>Massive genome expansion in bonnet fungi (Mycena s.s.) driven by repeated elements and novel gene families across ecological guilds.</title>
        <authorList>
            <consortium name="Lawrence Berkeley National Laboratory"/>
            <person name="Harder C.B."/>
            <person name="Miyauchi S."/>
            <person name="Viragh M."/>
            <person name="Kuo A."/>
            <person name="Thoen E."/>
            <person name="Andreopoulos B."/>
            <person name="Lu D."/>
            <person name="Skrede I."/>
            <person name="Drula E."/>
            <person name="Henrissat B."/>
            <person name="Morin E."/>
            <person name="Kohler A."/>
            <person name="Barry K."/>
            <person name="LaButti K."/>
            <person name="Morin E."/>
            <person name="Salamov A."/>
            <person name="Lipzen A."/>
            <person name="Mereny Z."/>
            <person name="Hegedus B."/>
            <person name="Baldrian P."/>
            <person name="Stursova M."/>
            <person name="Weitz H."/>
            <person name="Taylor A."/>
            <person name="Grigoriev I.V."/>
            <person name="Nagy L.G."/>
            <person name="Martin F."/>
            <person name="Kauserud H."/>
        </authorList>
    </citation>
    <scope>NUCLEOTIDE SEQUENCE</scope>
    <source>
        <strain evidence="1">9284</strain>
    </source>
</reference>
<organism evidence="1 2">
    <name type="scientific">Roridomyces roridus</name>
    <dbReference type="NCBI Taxonomy" id="1738132"/>
    <lineage>
        <taxon>Eukaryota</taxon>
        <taxon>Fungi</taxon>
        <taxon>Dikarya</taxon>
        <taxon>Basidiomycota</taxon>
        <taxon>Agaricomycotina</taxon>
        <taxon>Agaricomycetes</taxon>
        <taxon>Agaricomycetidae</taxon>
        <taxon>Agaricales</taxon>
        <taxon>Marasmiineae</taxon>
        <taxon>Mycenaceae</taxon>
        <taxon>Roridomyces</taxon>
    </lineage>
</organism>
<dbReference type="AlphaFoldDB" id="A0AAD7BZY8"/>
<sequence>MRSDGQRSPLVVPELLDYTLSFVDSEKDLQTCALVHRSWLHPSQSRIFSTITFYPSSSGSNAAQLGRQLDILESSPHLVAFATELTIFYFGTLESLAGYLTRLASLPFTNLTTLRIDGDDHLLSTPQTHAIQHLLETPSLTSLTFHCHFARWTDEFLNMWEVCCPTIKHLRLGLASSEPLCELARDGTHGRIKLETLSTEGPSDAAWLQHAKCPFDVRGLKAIRLGFVPLGDSLPAECLDSIELFGLNITFISGVITDICRFRSVTQLHLEHLWDGPHRFHDDFTQLCHEAPPEVRNRISAIRFEEFLVPQEGLHLLDAELSNIHEYFPNLKTVQLKLHSERKTDGAELRASVEPYAPGLDPRISVKHEFNLATPWYKRIM</sequence>
<gene>
    <name evidence="1" type="ORF">FB45DRAFT_910884</name>
</gene>
<protein>
    <submittedName>
        <fullName evidence="1">Uncharacterized protein</fullName>
    </submittedName>
</protein>
<evidence type="ECO:0000313" key="2">
    <source>
        <dbReference type="Proteomes" id="UP001221142"/>
    </source>
</evidence>
<name>A0AAD7BZY8_9AGAR</name>
<evidence type="ECO:0000313" key="1">
    <source>
        <dbReference type="EMBL" id="KAJ7635143.1"/>
    </source>
</evidence>
<dbReference type="EMBL" id="JARKIF010000007">
    <property type="protein sequence ID" value="KAJ7635143.1"/>
    <property type="molecule type" value="Genomic_DNA"/>
</dbReference>
<keyword evidence="2" id="KW-1185">Reference proteome</keyword>